<dbReference type="RefSeq" id="WP_153737098.1">
    <property type="nucleotide sequence ID" value="NZ_WJNG01000009.1"/>
</dbReference>
<sequence length="65" mass="7150">MGQPTPAGKATTENPAGSGFLPRKLKRCPREATARSANQLVATLRRILYQNATIKKQQNLQKCLN</sequence>
<keyword evidence="3" id="KW-1185">Reference proteome</keyword>
<evidence type="ECO:0000313" key="3">
    <source>
        <dbReference type="Proteomes" id="UP000799092"/>
    </source>
</evidence>
<comment type="caution">
    <text evidence="2">The sequence shown here is derived from an EMBL/GenBank/DDBJ whole genome shotgun (WGS) entry which is preliminary data.</text>
</comment>
<dbReference type="AlphaFoldDB" id="A0A6A8DD25"/>
<accession>A0A6A8DD25</accession>
<reference evidence="2" key="1">
    <citation type="submission" date="2019-11" db="EMBL/GenBank/DDBJ databases">
        <authorList>
            <person name="Li J."/>
        </authorList>
    </citation>
    <scope>NUCLEOTIDE SEQUENCE</scope>
    <source>
        <strain evidence="2">B6B</strain>
    </source>
</reference>
<proteinExistence type="predicted"/>
<name>A0A6A8DD25_9BACI</name>
<dbReference type="EMBL" id="WJNG01000009">
    <property type="protein sequence ID" value="MRH43474.1"/>
    <property type="molecule type" value="Genomic_DNA"/>
</dbReference>
<feature type="region of interest" description="Disordered" evidence="1">
    <location>
        <begin position="1"/>
        <end position="31"/>
    </location>
</feature>
<protein>
    <submittedName>
        <fullName evidence="2">Uncharacterized protein</fullName>
    </submittedName>
</protein>
<evidence type="ECO:0000256" key="1">
    <source>
        <dbReference type="SAM" id="MobiDB-lite"/>
    </source>
</evidence>
<dbReference type="Proteomes" id="UP000799092">
    <property type="component" value="Unassembled WGS sequence"/>
</dbReference>
<gene>
    <name evidence="2" type="ORF">GH741_12375</name>
</gene>
<evidence type="ECO:0000313" key="2">
    <source>
        <dbReference type="EMBL" id="MRH43474.1"/>
    </source>
</evidence>
<organism evidence="2 3">
    <name type="scientific">Aquibacillus halophilus</name>
    <dbReference type="NCBI Taxonomy" id="930132"/>
    <lineage>
        <taxon>Bacteria</taxon>
        <taxon>Bacillati</taxon>
        <taxon>Bacillota</taxon>
        <taxon>Bacilli</taxon>
        <taxon>Bacillales</taxon>
        <taxon>Bacillaceae</taxon>
        <taxon>Aquibacillus</taxon>
    </lineage>
</organism>